<name>B9RSH4_RICCO</name>
<keyword evidence="2" id="KW-1185">Reference proteome</keyword>
<protein>
    <submittedName>
        <fullName evidence="1">Uncharacterized protein</fullName>
    </submittedName>
</protein>
<reference evidence="2" key="1">
    <citation type="journal article" date="2010" name="Nat. Biotechnol.">
        <title>Draft genome sequence of the oilseed species Ricinus communis.</title>
        <authorList>
            <person name="Chan A.P."/>
            <person name="Crabtree J."/>
            <person name="Zhao Q."/>
            <person name="Lorenzi H."/>
            <person name="Orvis J."/>
            <person name="Puiu D."/>
            <person name="Melake-Berhan A."/>
            <person name="Jones K.M."/>
            <person name="Redman J."/>
            <person name="Chen G."/>
            <person name="Cahoon E.B."/>
            <person name="Gedil M."/>
            <person name="Stanke M."/>
            <person name="Haas B.J."/>
            <person name="Wortman J.R."/>
            <person name="Fraser-Liggett C.M."/>
            <person name="Ravel J."/>
            <person name="Rabinowicz P.D."/>
        </authorList>
    </citation>
    <scope>NUCLEOTIDE SEQUENCE [LARGE SCALE GENOMIC DNA]</scope>
    <source>
        <strain evidence="2">cv. Hale</strain>
    </source>
</reference>
<dbReference type="EMBL" id="EQ973810">
    <property type="protein sequence ID" value="EEF45712.1"/>
    <property type="molecule type" value="Genomic_DNA"/>
</dbReference>
<evidence type="ECO:0000313" key="1">
    <source>
        <dbReference type="EMBL" id="EEF45712.1"/>
    </source>
</evidence>
<proteinExistence type="predicted"/>
<dbReference type="Proteomes" id="UP000008311">
    <property type="component" value="Unassembled WGS sequence"/>
</dbReference>
<accession>B9RSH4</accession>
<gene>
    <name evidence="1" type="ORF">RCOM_1243410</name>
</gene>
<dbReference type="AlphaFoldDB" id="B9RSH4"/>
<evidence type="ECO:0000313" key="2">
    <source>
        <dbReference type="Proteomes" id="UP000008311"/>
    </source>
</evidence>
<organism evidence="1 2">
    <name type="scientific">Ricinus communis</name>
    <name type="common">Castor bean</name>
    <dbReference type="NCBI Taxonomy" id="3988"/>
    <lineage>
        <taxon>Eukaryota</taxon>
        <taxon>Viridiplantae</taxon>
        <taxon>Streptophyta</taxon>
        <taxon>Embryophyta</taxon>
        <taxon>Tracheophyta</taxon>
        <taxon>Spermatophyta</taxon>
        <taxon>Magnoliopsida</taxon>
        <taxon>eudicotyledons</taxon>
        <taxon>Gunneridae</taxon>
        <taxon>Pentapetalae</taxon>
        <taxon>rosids</taxon>
        <taxon>fabids</taxon>
        <taxon>Malpighiales</taxon>
        <taxon>Euphorbiaceae</taxon>
        <taxon>Acalyphoideae</taxon>
        <taxon>Acalypheae</taxon>
        <taxon>Ricinus</taxon>
    </lineage>
</organism>
<sequence>MKEYTKASRAAEPEAIHSDMAIIKNHIENLMAIMQQKAELPQALTAECQAATVAPTPTTILPDNGTTIGLMVWEQLPNTQLYLILDKH</sequence>
<dbReference type="InParanoid" id="B9RSH4"/>